<reference evidence="4" key="1">
    <citation type="journal article" date="2019" name="Int. J. Syst. Evol. Microbiol.">
        <title>The Global Catalogue of Microorganisms (GCM) 10K type strain sequencing project: providing services to taxonomists for standard genome sequencing and annotation.</title>
        <authorList>
            <consortium name="The Broad Institute Genomics Platform"/>
            <consortium name="The Broad Institute Genome Sequencing Center for Infectious Disease"/>
            <person name="Wu L."/>
            <person name="Ma J."/>
        </authorList>
    </citation>
    <scope>NUCLEOTIDE SEQUENCE [LARGE SCALE GENOMIC DNA]</scope>
    <source>
        <strain evidence="4">CCM 8906</strain>
    </source>
</reference>
<dbReference type="PANTHER" id="PTHR31157:SF1">
    <property type="entry name" value="SCP DOMAIN-CONTAINING PROTEIN"/>
    <property type="match status" value="1"/>
</dbReference>
<name>A0ABW4H341_9LACO</name>
<feature type="chain" id="PRO_5045929583" evidence="1">
    <location>
        <begin position="18"/>
        <end position="315"/>
    </location>
</feature>
<dbReference type="Gene3D" id="3.40.33.10">
    <property type="entry name" value="CAP"/>
    <property type="match status" value="1"/>
</dbReference>
<dbReference type="EMBL" id="JBHTOM010000006">
    <property type="protein sequence ID" value="MFD1549180.1"/>
    <property type="molecule type" value="Genomic_DNA"/>
</dbReference>
<evidence type="ECO:0000313" key="4">
    <source>
        <dbReference type="Proteomes" id="UP001597195"/>
    </source>
</evidence>
<evidence type="ECO:0000313" key="3">
    <source>
        <dbReference type="EMBL" id="MFD1549180.1"/>
    </source>
</evidence>
<feature type="domain" description="SCP" evidence="2">
    <location>
        <begin position="160"/>
        <end position="299"/>
    </location>
</feature>
<dbReference type="RefSeq" id="WP_125700776.1">
    <property type="nucleotide sequence ID" value="NZ_JBHTOM010000006.1"/>
</dbReference>
<evidence type="ECO:0000259" key="2">
    <source>
        <dbReference type="Pfam" id="PF00188"/>
    </source>
</evidence>
<keyword evidence="4" id="KW-1185">Reference proteome</keyword>
<sequence>MTRITKLIAIIAASAGGAGVMVTTNPVNVSANTKFRYYKNIKDRTYKVTNKKAVIYSNGKIKHKTGAKLGEYGKYVTGYYSSHVTVNGHKRVYYKFKTGSNHTGWVWNGYLKKVSNKSLKTTSTYNPYASSNWNDESDFARLSKGKKFTMNLSDYRKGFLDTVNAERAKRGISALNEDPGLNNVAQKRSVDQLTNPTHYTSDGKIAFVVDAKAAGINYAHAENIGNTTPNMISHGLNSDLDYDKNAKINVVIDSSYNAGKAEVLGYIYDDADSNYGHRNNLLNPSYNVIGVGGSYVPESNTVSETVWNATVLGTK</sequence>
<dbReference type="CDD" id="cd05379">
    <property type="entry name" value="CAP_bacterial"/>
    <property type="match status" value="1"/>
</dbReference>
<dbReference type="InterPro" id="IPR014044">
    <property type="entry name" value="CAP_dom"/>
</dbReference>
<dbReference type="Proteomes" id="UP001597195">
    <property type="component" value="Unassembled WGS sequence"/>
</dbReference>
<gene>
    <name evidence="3" type="ORF">ACFQ5T_05690</name>
</gene>
<dbReference type="InterPro" id="IPR035940">
    <property type="entry name" value="CAP_sf"/>
</dbReference>
<evidence type="ECO:0000256" key="1">
    <source>
        <dbReference type="SAM" id="SignalP"/>
    </source>
</evidence>
<dbReference type="PANTHER" id="PTHR31157">
    <property type="entry name" value="SCP DOMAIN-CONTAINING PROTEIN"/>
    <property type="match status" value="1"/>
</dbReference>
<accession>A0ABW4H341</accession>
<keyword evidence="1" id="KW-0732">Signal</keyword>
<dbReference type="Pfam" id="PF00188">
    <property type="entry name" value="CAP"/>
    <property type="match status" value="1"/>
</dbReference>
<comment type="caution">
    <text evidence="3">The sequence shown here is derived from an EMBL/GenBank/DDBJ whole genome shotgun (WGS) entry which is preliminary data.</text>
</comment>
<feature type="signal peptide" evidence="1">
    <location>
        <begin position="1"/>
        <end position="17"/>
    </location>
</feature>
<dbReference type="SUPFAM" id="SSF55797">
    <property type="entry name" value="PR-1-like"/>
    <property type="match status" value="1"/>
</dbReference>
<proteinExistence type="predicted"/>
<organism evidence="3 4">
    <name type="scientific">Levilactobacillus fuyuanensis</name>
    <dbReference type="NCBI Taxonomy" id="2486022"/>
    <lineage>
        <taxon>Bacteria</taxon>
        <taxon>Bacillati</taxon>
        <taxon>Bacillota</taxon>
        <taxon>Bacilli</taxon>
        <taxon>Lactobacillales</taxon>
        <taxon>Lactobacillaceae</taxon>
        <taxon>Levilactobacillus</taxon>
    </lineage>
</organism>
<protein>
    <submittedName>
        <fullName evidence="3">CAP domain-containing protein</fullName>
    </submittedName>
</protein>